<name>A0A556N0B5_9FLAO</name>
<feature type="transmembrane region" description="Helical" evidence="5">
    <location>
        <begin position="361"/>
        <end position="384"/>
    </location>
</feature>
<dbReference type="GO" id="GO:0008137">
    <property type="term" value="F:NADH dehydrogenase (ubiquinone) activity"/>
    <property type="evidence" value="ECO:0007669"/>
    <property type="project" value="InterPro"/>
</dbReference>
<evidence type="ECO:0000256" key="1">
    <source>
        <dbReference type="ARBA" id="ARBA00004127"/>
    </source>
</evidence>
<gene>
    <name evidence="5" type="primary">nuoN</name>
    <name evidence="8" type="ORF">FO442_07085</name>
</gene>
<dbReference type="EMBL" id="VLPL01000003">
    <property type="protein sequence ID" value="TSJ45513.1"/>
    <property type="molecule type" value="Genomic_DNA"/>
</dbReference>
<organism evidence="8 9">
    <name type="scientific">Fluviicola chungangensis</name>
    <dbReference type="NCBI Taxonomy" id="2597671"/>
    <lineage>
        <taxon>Bacteria</taxon>
        <taxon>Pseudomonadati</taxon>
        <taxon>Bacteroidota</taxon>
        <taxon>Flavobacteriia</taxon>
        <taxon>Flavobacteriales</taxon>
        <taxon>Crocinitomicaceae</taxon>
        <taxon>Fluviicola</taxon>
    </lineage>
</organism>
<evidence type="ECO:0000256" key="5">
    <source>
        <dbReference type="HAMAP-Rule" id="MF_00445"/>
    </source>
</evidence>
<dbReference type="OrthoDB" id="9811718at2"/>
<feature type="transmembrane region" description="Helical" evidence="5">
    <location>
        <begin position="321"/>
        <end position="341"/>
    </location>
</feature>
<dbReference type="GO" id="GO:0042773">
    <property type="term" value="P:ATP synthesis coupled electron transport"/>
    <property type="evidence" value="ECO:0007669"/>
    <property type="project" value="InterPro"/>
</dbReference>
<dbReference type="EC" id="7.1.1.-" evidence="5"/>
<dbReference type="GO" id="GO:0005886">
    <property type="term" value="C:plasma membrane"/>
    <property type="evidence" value="ECO:0007669"/>
    <property type="project" value="UniProtKB-SubCell"/>
</dbReference>
<feature type="transmembrane region" description="Helical" evidence="5">
    <location>
        <begin position="30"/>
        <end position="52"/>
    </location>
</feature>
<accession>A0A556N0B5</accession>
<evidence type="ECO:0000313" key="8">
    <source>
        <dbReference type="EMBL" id="TSJ45513.1"/>
    </source>
</evidence>
<evidence type="ECO:0000256" key="2">
    <source>
        <dbReference type="ARBA" id="ARBA00022692"/>
    </source>
</evidence>
<proteinExistence type="inferred from homology"/>
<comment type="subcellular location">
    <subcellularLocation>
        <location evidence="5">Cell membrane</location>
        <topology evidence="5">Multi-pass membrane protein</topology>
    </subcellularLocation>
    <subcellularLocation>
        <location evidence="1">Endomembrane system</location>
        <topology evidence="1">Multi-pass membrane protein</topology>
    </subcellularLocation>
    <subcellularLocation>
        <location evidence="6">Membrane</location>
        <topology evidence="6">Multi-pass membrane protein</topology>
    </subcellularLocation>
</comment>
<dbReference type="Pfam" id="PF00361">
    <property type="entry name" value="Proton_antipo_M"/>
    <property type="match status" value="1"/>
</dbReference>
<dbReference type="PANTHER" id="PTHR22773">
    <property type="entry name" value="NADH DEHYDROGENASE"/>
    <property type="match status" value="1"/>
</dbReference>
<keyword evidence="3 5" id="KW-1133">Transmembrane helix</keyword>
<dbReference type="InterPro" id="IPR010096">
    <property type="entry name" value="NADH-Q_OxRdtase_suN/2"/>
</dbReference>
<feature type="domain" description="NADH:quinone oxidoreductase/Mrp antiporter transmembrane" evidence="7">
    <location>
        <begin position="117"/>
        <end position="409"/>
    </location>
</feature>
<keyword evidence="2 5" id="KW-0812">Transmembrane</keyword>
<feature type="transmembrane region" description="Helical" evidence="5">
    <location>
        <begin position="435"/>
        <end position="459"/>
    </location>
</feature>
<feature type="transmembrane region" description="Helical" evidence="5">
    <location>
        <begin position="195"/>
        <end position="218"/>
    </location>
</feature>
<evidence type="ECO:0000256" key="6">
    <source>
        <dbReference type="RuleBase" id="RU000320"/>
    </source>
</evidence>
<evidence type="ECO:0000259" key="7">
    <source>
        <dbReference type="Pfam" id="PF00361"/>
    </source>
</evidence>
<dbReference type="NCBIfam" id="TIGR01770">
    <property type="entry name" value="NDH_I_N"/>
    <property type="match status" value="1"/>
</dbReference>
<keyword evidence="5" id="KW-1003">Cell membrane</keyword>
<feature type="transmembrane region" description="Helical" evidence="5">
    <location>
        <begin position="292"/>
        <end position="309"/>
    </location>
</feature>
<keyword evidence="5" id="KW-1278">Translocase</keyword>
<evidence type="ECO:0000256" key="3">
    <source>
        <dbReference type="ARBA" id="ARBA00022989"/>
    </source>
</evidence>
<dbReference type="RefSeq" id="WP_144332469.1">
    <property type="nucleotide sequence ID" value="NZ_VLPL01000003.1"/>
</dbReference>
<sequence>MDALLIVFASGLISLFAAFAKKPWLVVGSAMAGLLAAIIVIIGQLQTGKAFFDFLTYEGLAFDEFALLFSLAICVLSLLIIGIGYERFKENPVHTGEYVGLLLFSATGAMIMTAYTDMFMFFLGLEILSIPIYVMAGSNKTDVRSSEASLKYFLTGSFATGIFLFGLAWVYGATGTFKLQEIQMRITEMDTLSPILMIGVLLIMASFVFKVGAAPFHFWSPDVYDGAPPAVTGFMASVVKIAAFYAFLKMFAICFGQGELFLFWKDALIVMIIITLFVGNLSALRQVRFKRLLAYSSITHVGYTLILFVSQVDYFFTAGFLWFYMFAYGFSIVGIIAVAIAVNDPEDRIDGLKGLGKRNPFLAVVGIVALLSLAGIPPTSGFFAKYILFSAAWKSASWLVIIALINSGISIYYYLKVIVAIASPAEETTEKIKLSPLTVVVLTIALVGMLGFSFILPLLN</sequence>
<comment type="similarity">
    <text evidence="5">Belongs to the complex I subunit 2 family.</text>
</comment>
<keyword evidence="5" id="KW-0520">NAD</keyword>
<keyword evidence="5" id="KW-0813">Transport</keyword>
<dbReference type="AlphaFoldDB" id="A0A556N0B5"/>
<comment type="caution">
    <text evidence="8">The sequence shown here is derived from an EMBL/GenBank/DDBJ whole genome shotgun (WGS) entry which is preliminary data.</text>
</comment>
<comment type="subunit">
    <text evidence="5">NDH-1 is composed of 14 different subunits. Subunits NuoA, H, J, K, L, M, N constitute the membrane sector of the complex.</text>
</comment>
<dbReference type="GO" id="GO:0050136">
    <property type="term" value="F:NADH dehydrogenase (quinone) (non-electrogenic) activity"/>
    <property type="evidence" value="ECO:0007669"/>
    <property type="project" value="UniProtKB-UniRule"/>
</dbReference>
<comment type="catalytic activity">
    <reaction evidence="5">
        <text>a quinone + NADH + 5 H(+)(in) = a quinol + NAD(+) + 4 H(+)(out)</text>
        <dbReference type="Rhea" id="RHEA:57888"/>
        <dbReference type="ChEBI" id="CHEBI:15378"/>
        <dbReference type="ChEBI" id="CHEBI:24646"/>
        <dbReference type="ChEBI" id="CHEBI:57540"/>
        <dbReference type="ChEBI" id="CHEBI:57945"/>
        <dbReference type="ChEBI" id="CHEBI:132124"/>
    </reaction>
</comment>
<feature type="transmembrane region" description="Helical" evidence="5">
    <location>
        <begin position="120"/>
        <end position="138"/>
    </location>
</feature>
<dbReference type="GO" id="GO:0048038">
    <property type="term" value="F:quinone binding"/>
    <property type="evidence" value="ECO:0007669"/>
    <property type="project" value="UniProtKB-KW"/>
</dbReference>
<feature type="transmembrane region" description="Helical" evidence="5">
    <location>
        <begin position="64"/>
        <end position="85"/>
    </location>
</feature>
<evidence type="ECO:0000256" key="4">
    <source>
        <dbReference type="ARBA" id="ARBA00023136"/>
    </source>
</evidence>
<reference evidence="8 9" key="1">
    <citation type="submission" date="2019-07" db="EMBL/GenBank/DDBJ databases">
        <authorList>
            <person name="Huq M.A."/>
        </authorList>
    </citation>
    <scope>NUCLEOTIDE SEQUENCE [LARGE SCALE GENOMIC DNA]</scope>
    <source>
        <strain evidence="8 9">MAH-3</strain>
    </source>
</reference>
<keyword evidence="9" id="KW-1185">Reference proteome</keyword>
<protein>
    <recommendedName>
        <fullName evidence="5">NADH-quinone oxidoreductase subunit N</fullName>
        <ecNumber evidence="5">7.1.1.-</ecNumber>
    </recommendedName>
    <alternativeName>
        <fullName evidence="5">NADH dehydrogenase I subunit N</fullName>
    </alternativeName>
    <alternativeName>
        <fullName evidence="5">NDH-1 subunit N</fullName>
    </alternativeName>
</protein>
<dbReference type="Proteomes" id="UP000316008">
    <property type="component" value="Unassembled WGS sequence"/>
</dbReference>
<dbReference type="GO" id="GO:0012505">
    <property type="term" value="C:endomembrane system"/>
    <property type="evidence" value="ECO:0007669"/>
    <property type="project" value="UniProtKB-SubCell"/>
</dbReference>
<feature type="transmembrane region" description="Helical" evidence="5">
    <location>
        <begin position="396"/>
        <end position="415"/>
    </location>
</feature>
<keyword evidence="5" id="KW-0874">Quinone</keyword>
<comment type="function">
    <text evidence="5">NDH-1 shuttles electrons from NADH, via FMN and iron-sulfur (Fe-S) centers, to quinones in the respiratory chain. The immediate electron acceptor for the enzyme in this species is believed to be a menaquinone. Couples the redox reaction to proton translocation (for every two electrons transferred, four hydrogen ions are translocated across the cytoplasmic membrane), and thus conserves the redox energy in a proton gradient.</text>
</comment>
<dbReference type="InterPro" id="IPR001750">
    <property type="entry name" value="ND/Mrp_TM"/>
</dbReference>
<evidence type="ECO:0000313" key="9">
    <source>
        <dbReference type="Proteomes" id="UP000316008"/>
    </source>
</evidence>
<keyword evidence="4 5" id="KW-0472">Membrane</keyword>
<dbReference type="HAMAP" id="MF_00445">
    <property type="entry name" value="NDH1_NuoN_1"/>
    <property type="match status" value="1"/>
</dbReference>
<feature type="transmembrane region" description="Helical" evidence="5">
    <location>
        <begin position="150"/>
        <end position="174"/>
    </location>
</feature>
<feature type="transmembrane region" description="Helical" evidence="5">
    <location>
        <begin position="97"/>
        <end position="115"/>
    </location>
</feature>
<feature type="transmembrane region" description="Helical" evidence="5">
    <location>
        <begin position="260"/>
        <end position="280"/>
    </location>
</feature>